<proteinExistence type="predicted"/>
<sequence length="487" mass="53788">MSVKDSIFGFQKYPPFVPNSPRFPTDTFLGRYLHYLDVIDPRTLFASEKKINHALSLLGAYKAGHIPPGITNKDLWEAQKLKQAMFHPDTGEKIFAPFRMSGYVPFGWITVTGMLLPNPSWPTLIFWQWMNQSHNACVNYANRNASNWMNQSHNACVNYANRNASNPQPLSIYIKSYALAVSAAVSISATLTYFIKRSEGLSSTKKLIIQRFVPLPATSLASTLNVLCMRGPELDTGIDVFDENGNKIGTSKVAAKQAIIDTALTRAFLPVPLLLAPPCIMPFLEKIKFVHQSKVRHILVNAIVCTISFGLSLPVALALFPQIATVSLTYFIKRSEGLSPTKKLIIQRFVPLPATSLASTLNVLCMRAPELDTGIDVFDENGNKIGTSKVAAKQAIIDTALTRAFLPVPLLLAPPCIMPFLEKFKFVQQSKIRHILVNAIVCTISFGLSLPVALALFPQIATIETTKLEDSIKKSTNSSLLYYNKGL</sequence>
<evidence type="ECO:0000313" key="2">
    <source>
        <dbReference type="WBParaSite" id="ES5_v2.g12039.t1"/>
    </source>
</evidence>
<dbReference type="Proteomes" id="UP000887579">
    <property type="component" value="Unplaced"/>
</dbReference>
<reference evidence="2" key="1">
    <citation type="submission" date="2022-11" db="UniProtKB">
        <authorList>
            <consortium name="WormBaseParasite"/>
        </authorList>
    </citation>
    <scope>IDENTIFICATION</scope>
</reference>
<dbReference type="WBParaSite" id="ES5_v2.g12039.t1">
    <property type="protein sequence ID" value="ES5_v2.g12039.t1"/>
    <property type="gene ID" value="ES5_v2.g12039"/>
</dbReference>
<evidence type="ECO:0000313" key="1">
    <source>
        <dbReference type="Proteomes" id="UP000887579"/>
    </source>
</evidence>
<organism evidence="1 2">
    <name type="scientific">Panagrolaimus sp. ES5</name>
    <dbReference type="NCBI Taxonomy" id="591445"/>
    <lineage>
        <taxon>Eukaryota</taxon>
        <taxon>Metazoa</taxon>
        <taxon>Ecdysozoa</taxon>
        <taxon>Nematoda</taxon>
        <taxon>Chromadorea</taxon>
        <taxon>Rhabditida</taxon>
        <taxon>Tylenchina</taxon>
        <taxon>Panagrolaimomorpha</taxon>
        <taxon>Panagrolaimoidea</taxon>
        <taxon>Panagrolaimidae</taxon>
        <taxon>Panagrolaimus</taxon>
    </lineage>
</organism>
<protein>
    <submittedName>
        <fullName evidence="2">Sidoreflexin</fullName>
    </submittedName>
</protein>
<accession>A0AC34F568</accession>
<name>A0AC34F568_9BILA</name>